<dbReference type="EMBL" id="GG670562">
    <property type="protein sequence ID" value="EER20301.1"/>
    <property type="molecule type" value="Genomic_DNA"/>
</dbReference>
<feature type="transmembrane region" description="Helical" evidence="1">
    <location>
        <begin position="86"/>
        <end position="103"/>
    </location>
</feature>
<dbReference type="GeneID" id="9053854"/>
<feature type="transmembrane region" description="Helical" evidence="1">
    <location>
        <begin position="326"/>
        <end position="346"/>
    </location>
</feature>
<dbReference type="Proteomes" id="UP000007800">
    <property type="component" value="Unassembled WGS sequence"/>
</dbReference>
<feature type="transmembrane region" description="Helical" evidence="1">
    <location>
        <begin position="123"/>
        <end position="143"/>
    </location>
</feature>
<gene>
    <name evidence="2" type="ORF">Pmar_PMAR010035</name>
</gene>
<keyword evidence="3" id="KW-1185">Reference proteome</keyword>
<protein>
    <submittedName>
        <fullName evidence="2">Uncharacterized protein</fullName>
    </submittedName>
</protein>
<dbReference type="InterPro" id="IPR009030">
    <property type="entry name" value="Growth_fac_rcpt_cys_sf"/>
</dbReference>
<name>C5K4M9_PERM5</name>
<proteinExistence type="predicted"/>
<dbReference type="SUPFAM" id="SSF57184">
    <property type="entry name" value="Growth factor receptor domain"/>
    <property type="match status" value="1"/>
</dbReference>
<evidence type="ECO:0000313" key="3">
    <source>
        <dbReference type="Proteomes" id="UP000007800"/>
    </source>
</evidence>
<evidence type="ECO:0000256" key="1">
    <source>
        <dbReference type="SAM" id="Phobius"/>
    </source>
</evidence>
<dbReference type="OMA" id="WHISSID"/>
<sequence length="354" mass="39595">MLPPKLSSSPVFSDTEYHAQPSIRPGMWASVSSKYQPYKCVSHFECPGGPAGQCAARRTGTACTLCEEGYFRFNGACRECSPSHRLTLIAVLVLMAAFCYATYHMTGGSTMLHQVTTLLGVTMSLGHIIKYLQLMALFGLILFEWHISSIDDNSWSSLLKALRLALFDFTEVLSLDCWANGISPLASYTIRMLIPVFLYGSSVIASSVALDGGTHYEWEHLSLANSIGQITQALFIPIVVSSLAPLQCFSHPSRDAQSVLQYPEQLCEGGEYWAMVGIGIAGLLIYVIGFVCLVFWATLWVGELCETDPSYMKRFRFLFYRFRQDRYYWSTIIVTQNMALSLVPFIKVDDMYVK</sequence>
<dbReference type="AlphaFoldDB" id="C5K4M9"/>
<reference evidence="2 3" key="1">
    <citation type="submission" date="2008-07" db="EMBL/GenBank/DDBJ databases">
        <authorList>
            <person name="El-Sayed N."/>
            <person name="Caler E."/>
            <person name="Inman J."/>
            <person name="Amedeo P."/>
            <person name="Hass B."/>
            <person name="Wortman J."/>
        </authorList>
    </citation>
    <scope>NUCLEOTIDE SEQUENCE [LARGE SCALE GENOMIC DNA]</scope>
    <source>
        <strain evidence="3">ATCC 50983 / TXsc</strain>
    </source>
</reference>
<dbReference type="OrthoDB" id="443397at2759"/>
<keyword evidence="1" id="KW-0812">Transmembrane</keyword>
<organism evidence="3">
    <name type="scientific">Perkinsus marinus (strain ATCC 50983 / TXsc)</name>
    <dbReference type="NCBI Taxonomy" id="423536"/>
    <lineage>
        <taxon>Eukaryota</taxon>
        <taxon>Sar</taxon>
        <taxon>Alveolata</taxon>
        <taxon>Perkinsozoa</taxon>
        <taxon>Perkinsea</taxon>
        <taxon>Perkinsida</taxon>
        <taxon>Perkinsidae</taxon>
        <taxon>Perkinsus</taxon>
    </lineage>
</organism>
<keyword evidence="1" id="KW-0472">Membrane</keyword>
<feature type="transmembrane region" description="Helical" evidence="1">
    <location>
        <begin position="272"/>
        <end position="305"/>
    </location>
</feature>
<dbReference type="RefSeq" id="XP_002788505.1">
    <property type="nucleotide sequence ID" value="XM_002788459.1"/>
</dbReference>
<dbReference type="InParanoid" id="C5K4M9"/>
<accession>C5K4M9</accession>
<evidence type="ECO:0000313" key="2">
    <source>
        <dbReference type="EMBL" id="EER20301.1"/>
    </source>
</evidence>
<keyword evidence="1" id="KW-1133">Transmembrane helix</keyword>